<sequence>MVIKMEYHHHRFMKFIVVVRASTKKNIPSSRSQAKPFSSHLGYYRSLSATLGFSQKLSVLFRFTPACFFQLIPNFPSSSPLCSLDHSLPPVETKRKHMIYPASLRRRG</sequence>
<evidence type="ECO:0000313" key="1">
    <source>
        <dbReference type="EMBL" id="OAD71143.1"/>
    </source>
</evidence>
<dbReference type="RefSeq" id="XP_018289183.1">
    <property type="nucleotide sequence ID" value="XM_018431925.1"/>
</dbReference>
<dbReference type="GeneID" id="28992831"/>
<gene>
    <name evidence="1" type="ORF">PHYBLDRAFT_147652</name>
</gene>
<dbReference type="Proteomes" id="UP000077315">
    <property type="component" value="Unassembled WGS sequence"/>
</dbReference>
<keyword evidence="2" id="KW-1185">Reference proteome</keyword>
<dbReference type="AlphaFoldDB" id="A0A162TZP2"/>
<dbReference type="VEuPathDB" id="FungiDB:PHYBLDRAFT_147652"/>
<organism evidence="1 2">
    <name type="scientific">Phycomyces blakesleeanus (strain ATCC 8743b / DSM 1359 / FGSC 10004 / NBRC 33097 / NRRL 1555)</name>
    <dbReference type="NCBI Taxonomy" id="763407"/>
    <lineage>
        <taxon>Eukaryota</taxon>
        <taxon>Fungi</taxon>
        <taxon>Fungi incertae sedis</taxon>
        <taxon>Mucoromycota</taxon>
        <taxon>Mucoromycotina</taxon>
        <taxon>Mucoromycetes</taxon>
        <taxon>Mucorales</taxon>
        <taxon>Phycomycetaceae</taxon>
        <taxon>Phycomyces</taxon>
    </lineage>
</organism>
<evidence type="ECO:0000313" key="2">
    <source>
        <dbReference type="Proteomes" id="UP000077315"/>
    </source>
</evidence>
<dbReference type="InParanoid" id="A0A162TZP2"/>
<reference evidence="2" key="1">
    <citation type="submission" date="2015-06" db="EMBL/GenBank/DDBJ databases">
        <title>Expansion of signal transduction pathways in fungi by whole-genome duplication.</title>
        <authorList>
            <consortium name="DOE Joint Genome Institute"/>
            <person name="Corrochano L.M."/>
            <person name="Kuo A."/>
            <person name="Marcet-Houben M."/>
            <person name="Polaino S."/>
            <person name="Salamov A."/>
            <person name="Villalobos J.M."/>
            <person name="Alvarez M.I."/>
            <person name="Avalos J."/>
            <person name="Benito E.P."/>
            <person name="Benoit I."/>
            <person name="Burger G."/>
            <person name="Camino L.P."/>
            <person name="Canovas D."/>
            <person name="Cerda-Olmedo E."/>
            <person name="Cheng J.-F."/>
            <person name="Dominguez A."/>
            <person name="Elias M."/>
            <person name="Eslava A.P."/>
            <person name="Glaser F."/>
            <person name="Grimwood J."/>
            <person name="Gutierrez G."/>
            <person name="Heitman J."/>
            <person name="Henrissat B."/>
            <person name="Iturriaga E.A."/>
            <person name="Lang B.F."/>
            <person name="Lavin J.L."/>
            <person name="Lee S."/>
            <person name="Li W."/>
            <person name="Lindquist E."/>
            <person name="Lopez-Garcia S."/>
            <person name="Luque E.M."/>
            <person name="Marcos A.T."/>
            <person name="Martin J."/>
            <person name="McCluskey K."/>
            <person name="Medina H.R."/>
            <person name="Miralles-Duran A."/>
            <person name="Miyazaki A."/>
            <person name="Munoz-Torres E."/>
            <person name="Oguiza J.A."/>
            <person name="Ohm R."/>
            <person name="Olmedo M."/>
            <person name="Orejas M."/>
            <person name="Ortiz-Castellanos L."/>
            <person name="Pisabarro A.G."/>
            <person name="Rodriguez-Romero J."/>
            <person name="Ruiz-Herrera J."/>
            <person name="Ruiz-Vazquez R."/>
            <person name="Sanz C."/>
            <person name="Schackwitz W."/>
            <person name="Schmutz J."/>
            <person name="Shahriari M."/>
            <person name="Shelest E."/>
            <person name="Silva-Franco F."/>
            <person name="Soanes D."/>
            <person name="Syed K."/>
            <person name="Tagua V.G."/>
            <person name="Talbot N.J."/>
            <person name="Thon M."/>
            <person name="De vries R.P."/>
            <person name="Wiebenga A."/>
            <person name="Yadav J.S."/>
            <person name="Braun E.L."/>
            <person name="Baker S."/>
            <person name="Garre V."/>
            <person name="Horwitz B."/>
            <person name="Torres-Martinez S."/>
            <person name="Idnurm A."/>
            <person name="Herrera-Estrella A."/>
            <person name="Gabaldon T."/>
            <person name="Grigoriev I.V."/>
        </authorList>
    </citation>
    <scope>NUCLEOTIDE SEQUENCE [LARGE SCALE GENOMIC DNA]</scope>
    <source>
        <strain evidence="2">NRRL 1555(-)</strain>
    </source>
</reference>
<protein>
    <submittedName>
        <fullName evidence="1">Uncharacterized protein</fullName>
    </submittedName>
</protein>
<proteinExistence type="predicted"/>
<accession>A0A162TZP2</accession>
<name>A0A162TZP2_PHYB8</name>
<dbReference type="EMBL" id="KV440986">
    <property type="protein sequence ID" value="OAD71143.1"/>
    <property type="molecule type" value="Genomic_DNA"/>
</dbReference>